<organism evidence="2 3">
    <name type="scientific">Chiloscyllium punctatum</name>
    <name type="common">Brownbanded bambooshark</name>
    <name type="synonym">Hemiscyllium punctatum</name>
    <dbReference type="NCBI Taxonomy" id="137246"/>
    <lineage>
        <taxon>Eukaryota</taxon>
        <taxon>Metazoa</taxon>
        <taxon>Chordata</taxon>
        <taxon>Craniata</taxon>
        <taxon>Vertebrata</taxon>
        <taxon>Chondrichthyes</taxon>
        <taxon>Elasmobranchii</taxon>
        <taxon>Galeomorphii</taxon>
        <taxon>Galeoidea</taxon>
        <taxon>Orectolobiformes</taxon>
        <taxon>Hemiscylliidae</taxon>
        <taxon>Chiloscyllium</taxon>
    </lineage>
</organism>
<comment type="caution">
    <text evidence="2">The sequence shown here is derived from an EMBL/GenBank/DDBJ whole genome shotgun (WGS) entry which is preliminary data.</text>
</comment>
<accession>A0A401RFV3</accession>
<dbReference type="AlphaFoldDB" id="A0A401RFV3"/>
<keyword evidence="3" id="KW-1185">Reference proteome</keyword>
<evidence type="ECO:0000313" key="3">
    <source>
        <dbReference type="Proteomes" id="UP000287033"/>
    </source>
</evidence>
<dbReference type="EMBL" id="BEZZ01001282">
    <property type="protein sequence ID" value="GCC17004.1"/>
    <property type="molecule type" value="Genomic_DNA"/>
</dbReference>
<proteinExistence type="predicted"/>
<name>A0A401RFV3_CHIPU</name>
<gene>
    <name evidence="2" type="ORF">chiPu_0017419</name>
</gene>
<sequence length="69" mass="7301">MRGDIAVWAPSPLCMCSVGHVGDKGSATECERNGASTLIRNYVGNEVKGNNGQSNENNADSNSAKYLKI</sequence>
<protein>
    <submittedName>
        <fullName evidence="2">Uncharacterized protein</fullName>
    </submittedName>
</protein>
<reference evidence="2 3" key="1">
    <citation type="journal article" date="2018" name="Nat. Ecol. Evol.">
        <title>Shark genomes provide insights into elasmobranch evolution and the origin of vertebrates.</title>
        <authorList>
            <person name="Hara Y"/>
            <person name="Yamaguchi K"/>
            <person name="Onimaru K"/>
            <person name="Kadota M"/>
            <person name="Koyanagi M"/>
            <person name="Keeley SD"/>
            <person name="Tatsumi K"/>
            <person name="Tanaka K"/>
            <person name="Motone F"/>
            <person name="Kageyama Y"/>
            <person name="Nozu R"/>
            <person name="Adachi N"/>
            <person name="Nishimura O"/>
            <person name="Nakagawa R"/>
            <person name="Tanegashima C"/>
            <person name="Kiyatake I"/>
            <person name="Matsumoto R"/>
            <person name="Murakumo K"/>
            <person name="Nishida K"/>
            <person name="Terakita A"/>
            <person name="Kuratani S"/>
            <person name="Sato K"/>
            <person name="Hyodo S Kuraku.S."/>
        </authorList>
    </citation>
    <scope>NUCLEOTIDE SEQUENCE [LARGE SCALE GENOMIC DNA]</scope>
</reference>
<evidence type="ECO:0000313" key="2">
    <source>
        <dbReference type="EMBL" id="GCC17004.1"/>
    </source>
</evidence>
<feature type="region of interest" description="Disordered" evidence="1">
    <location>
        <begin position="45"/>
        <end position="69"/>
    </location>
</feature>
<dbReference type="Proteomes" id="UP000287033">
    <property type="component" value="Unassembled WGS sequence"/>
</dbReference>
<feature type="compositionally biased region" description="Polar residues" evidence="1">
    <location>
        <begin position="48"/>
        <end position="69"/>
    </location>
</feature>
<evidence type="ECO:0000256" key="1">
    <source>
        <dbReference type="SAM" id="MobiDB-lite"/>
    </source>
</evidence>